<dbReference type="Proteomes" id="UP000236286">
    <property type="component" value="Unassembled WGS sequence"/>
</dbReference>
<comment type="caution">
    <text evidence="1">The sequence shown here is derived from an EMBL/GenBank/DDBJ whole genome shotgun (WGS) entry which is preliminary data.</text>
</comment>
<dbReference type="PANTHER" id="PTHR37953:SF1">
    <property type="entry name" value="UPF0127 PROTEIN MJ1496"/>
    <property type="match status" value="1"/>
</dbReference>
<accession>A0A2J7TEA4</accession>
<dbReference type="InterPro" id="IPR038695">
    <property type="entry name" value="Saro_0823-like_sf"/>
</dbReference>
<sequence length="169" mass="18656">MRFFRISSRRAPARLATASFLLAVIFMLGQPFAALRAVADSAGAKLEPLEIVTPTGPHAFLVEVMRTEVGRERGLMYRRSMPQDRGMLFDFGVEQPIQMWMKNTYLPLDMIFISRSGKVVGVAENAEPLSETIIPSRAPAYGVLELNAGAAARIGLKIGDSVRHSMFSR</sequence>
<dbReference type="Gene3D" id="2.60.120.1140">
    <property type="entry name" value="Protein of unknown function DUF192"/>
    <property type="match status" value="1"/>
</dbReference>
<dbReference type="OrthoDB" id="9808290at2"/>
<name>A0A2J7TEA4_METSI</name>
<protein>
    <recommendedName>
        <fullName evidence="3">DUF192 domain-containing protein</fullName>
    </recommendedName>
</protein>
<dbReference type="EMBL" id="PDZR01000019">
    <property type="protein sequence ID" value="PNG25091.1"/>
    <property type="molecule type" value="Genomic_DNA"/>
</dbReference>
<evidence type="ECO:0000313" key="2">
    <source>
        <dbReference type="Proteomes" id="UP000236286"/>
    </source>
</evidence>
<dbReference type="AlphaFoldDB" id="A0A2J7TEA4"/>
<dbReference type="Pfam" id="PF02643">
    <property type="entry name" value="DUF192"/>
    <property type="match status" value="1"/>
</dbReference>
<evidence type="ECO:0000313" key="1">
    <source>
        <dbReference type="EMBL" id="PNG25091.1"/>
    </source>
</evidence>
<dbReference type="PANTHER" id="PTHR37953">
    <property type="entry name" value="UPF0127 PROTEIN MJ1496"/>
    <property type="match status" value="1"/>
</dbReference>
<proteinExistence type="predicted"/>
<reference evidence="1 2" key="1">
    <citation type="submission" date="2017-10" db="EMBL/GenBank/DDBJ databases">
        <title>Genome announcement of Methylocella silvestris TVC from permafrost.</title>
        <authorList>
            <person name="Wang J."/>
            <person name="Geng K."/>
            <person name="Ul-Haque F."/>
            <person name="Crombie A.T."/>
            <person name="Street L.E."/>
            <person name="Wookey P.A."/>
            <person name="Murrell J.C."/>
            <person name="Pratscher J."/>
        </authorList>
    </citation>
    <scope>NUCLEOTIDE SEQUENCE [LARGE SCALE GENOMIC DNA]</scope>
    <source>
        <strain evidence="1 2">TVC</strain>
    </source>
</reference>
<gene>
    <name evidence="1" type="ORF">CR492_14865</name>
</gene>
<organism evidence="1 2">
    <name type="scientific">Methylocella silvestris</name>
    <dbReference type="NCBI Taxonomy" id="199596"/>
    <lineage>
        <taxon>Bacteria</taxon>
        <taxon>Pseudomonadati</taxon>
        <taxon>Pseudomonadota</taxon>
        <taxon>Alphaproteobacteria</taxon>
        <taxon>Hyphomicrobiales</taxon>
        <taxon>Beijerinckiaceae</taxon>
        <taxon>Methylocella</taxon>
    </lineage>
</organism>
<dbReference type="InterPro" id="IPR003795">
    <property type="entry name" value="DUF192"/>
</dbReference>
<evidence type="ECO:0008006" key="3">
    <source>
        <dbReference type="Google" id="ProtNLM"/>
    </source>
</evidence>